<name>A0A0C3K833_9AGAM</name>
<reference evidence="3" key="2">
    <citation type="submission" date="2015-01" db="EMBL/GenBank/DDBJ databases">
        <title>Evolutionary Origins and Diversification of the Mycorrhizal Mutualists.</title>
        <authorList>
            <consortium name="DOE Joint Genome Institute"/>
            <consortium name="Mycorrhizal Genomics Consortium"/>
            <person name="Kohler A."/>
            <person name="Kuo A."/>
            <person name="Nagy L.G."/>
            <person name="Floudas D."/>
            <person name="Copeland A."/>
            <person name="Barry K.W."/>
            <person name="Cichocki N."/>
            <person name="Veneault-Fourrey C."/>
            <person name="LaButti K."/>
            <person name="Lindquist E.A."/>
            <person name="Lipzen A."/>
            <person name="Lundell T."/>
            <person name="Morin E."/>
            <person name="Murat C."/>
            <person name="Riley R."/>
            <person name="Ohm R."/>
            <person name="Sun H."/>
            <person name="Tunlid A."/>
            <person name="Henrissat B."/>
            <person name="Grigoriev I.V."/>
            <person name="Hibbett D.S."/>
            <person name="Martin F."/>
        </authorList>
    </citation>
    <scope>NUCLEOTIDE SEQUENCE [LARGE SCALE GENOMIC DNA]</scope>
    <source>
        <strain evidence="3">MUT 4182</strain>
    </source>
</reference>
<dbReference type="STRING" id="1051891.A0A0C3K833"/>
<evidence type="ECO:0000313" key="2">
    <source>
        <dbReference type="EMBL" id="KIO17578.1"/>
    </source>
</evidence>
<evidence type="ECO:0000313" key="3">
    <source>
        <dbReference type="Proteomes" id="UP000054248"/>
    </source>
</evidence>
<evidence type="ECO:0000256" key="1">
    <source>
        <dbReference type="SAM" id="MobiDB-lite"/>
    </source>
</evidence>
<dbReference type="AlphaFoldDB" id="A0A0C3K833"/>
<dbReference type="PANTHER" id="PTHR38045">
    <property type="entry name" value="CHROMOSOME 1, WHOLE GENOME SHOTGUN SEQUENCE"/>
    <property type="match status" value="1"/>
</dbReference>
<dbReference type="HOGENOM" id="CLU_2293777_0_0_1"/>
<proteinExistence type="predicted"/>
<dbReference type="Proteomes" id="UP000054248">
    <property type="component" value="Unassembled WGS sequence"/>
</dbReference>
<keyword evidence="3" id="KW-1185">Reference proteome</keyword>
<sequence>MKAAALTKHAGHGNLDGGDFVIDHAGFRWAGELGSGDYIAEASFTSEAQDSGGSTIAYALKARIPLLLTNLTRMSPPRQPASSRAPILGRSRPPSSKLPPT</sequence>
<dbReference type="EMBL" id="KN823366">
    <property type="protein sequence ID" value="KIO17578.1"/>
    <property type="molecule type" value="Genomic_DNA"/>
</dbReference>
<feature type="region of interest" description="Disordered" evidence="1">
    <location>
        <begin position="71"/>
        <end position="101"/>
    </location>
</feature>
<gene>
    <name evidence="2" type="ORF">M407DRAFT_32745</name>
</gene>
<organism evidence="2 3">
    <name type="scientific">Tulasnella calospora MUT 4182</name>
    <dbReference type="NCBI Taxonomy" id="1051891"/>
    <lineage>
        <taxon>Eukaryota</taxon>
        <taxon>Fungi</taxon>
        <taxon>Dikarya</taxon>
        <taxon>Basidiomycota</taxon>
        <taxon>Agaricomycotina</taxon>
        <taxon>Agaricomycetes</taxon>
        <taxon>Cantharellales</taxon>
        <taxon>Tulasnellaceae</taxon>
        <taxon>Tulasnella</taxon>
    </lineage>
</organism>
<dbReference type="OrthoDB" id="3476529at2759"/>
<accession>A0A0C3K833</accession>
<dbReference type="PANTHER" id="PTHR38045:SF1">
    <property type="entry name" value="HEPARINASE II_III-LIKE PROTEIN"/>
    <property type="match status" value="1"/>
</dbReference>
<protein>
    <submittedName>
        <fullName evidence="2">Uncharacterized protein</fullName>
    </submittedName>
</protein>
<reference evidence="2 3" key="1">
    <citation type="submission" date="2014-04" db="EMBL/GenBank/DDBJ databases">
        <authorList>
            <consortium name="DOE Joint Genome Institute"/>
            <person name="Kuo A."/>
            <person name="Girlanda M."/>
            <person name="Perotto S."/>
            <person name="Kohler A."/>
            <person name="Nagy L.G."/>
            <person name="Floudas D."/>
            <person name="Copeland A."/>
            <person name="Barry K.W."/>
            <person name="Cichocki N."/>
            <person name="Veneault-Fourrey C."/>
            <person name="LaButti K."/>
            <person name="Lindquist E.A."/>
            <person name="Lipzen A."/>
            <person name="Lundell T."/>
            <person name="Morin E."/>
            <person name="Murat C."/>
            <person name="Sun H."/>
            <person name="Tunlid A."/>
            <person name="Henrissat B."/>
            <person name="Grigoriev I.V."/>
            <person name="Hibbett D.S."/>
            <person name="Martin F."/>
            <person name="Nordberg H.P."/>
            <person name="Cantor M.N."/>
            <person name="Hua S.X."/>
        </authorList>
    </citation>
    <scope>NUCLEOTIDE SEQUENCE [LARGE SCALE GENOMIC DNA]</scope>
    <source>
        <strain evidence="2 3">MUT 4182</strain>
    </source>
</reference>